<protein>
    <submittedName>
        <fullName evidence="2">Uncharacterized protein</fullName>
    </submittedName>
</protein>
<dbReference type="EMBL" id="CP012264">
    <property type="protein sequence ID" value="ALB64835.1"/>
    <property type="molecule type" value="Genomic_DNA"/>
</dbReference>
<feature type="compositionally biased region" description="Basic and acidic residues" evidence="1">
    <location>
        <begin position="45"/>
        <end position="61"/>
    </location>
</feature>
<dbReference type="Proteomes" id="UP000067320">
    <property type="component" value="Chromosome"/>
</dbReference>
<accession>A0ABM5VI50</accession>
<evidence type="ECO:0000313" key="2">
    <source>
        <dbReference type="EMBL" id="ALB64835.1"/>
    </source>
</evidence>
<reference evidence="3" key="1">
    <citation type="submission" date="2015-09" db="EMBL/GenBank/DDBJ databases">
        <title>Cronobacter genome sequencing and assembly.</title>
        <authorList>
            <person name="Descombes P."/>
            <person name="Baert L."/>
            <person name="Ngom-Bru C."/>
            <person name="Barretto C."/>
        </authorList>
    </citation>
    <scope>NUCLEOTIDE SEQUENCE [LARGE SCALE GENOMIC DNA]</scope>
    <source>
        <strain evidence="3">LMG 26250</strain>
    </source>
</reference>
<evidence type="ECO:0000313" key="3">
    <source>
        <dbReference type="Proteomes" id="UP000067320"/>
    </source>
</evidence>
<sequence length="61" mass="7195">MKTNNRSLITVLHDIPLYDFQRVFLECVMAEARKKRLPRPTQKRSAKELTKGKGMYEKELS</sequence>
<gene>
    <name evidence="2" type="ORF">AFK62_19170</name>
</gene>
<keyword evidence="3" id="KW-1185">Reference proteome</keyword>
<evidence type="ECO:0000256" key="1">
    <source>
        <dbReference type="SAM" id="MobiDB-lite"/>
    </source>
</evidence>
<organism evidence="2 3">
    <name type="scientific">Cronobacter condimenti 1330</name>
    <dbReference type="NCBI Taxonomy" id="1073999"/>
    <lineage>
        <taxon>Bacteria</taxon>
        <taxon>Pseudomonadati</taxon>
        <taxon>Pseudomonadota</taxon>
        <taxon>Gammaproteobacteria</taxon>
        <taxon>Enterobacterales</taxon>
        <taxon>Enterobacteriaceae</taxon>
        <taxon>Cronobacter</taxon>
    </lineage>
</organism>
<feature type="compositionally biased region" description="Basic residues" evidence="1">
    <location>
        <begin position="35"/>
        <end position="44"/>
    </location>
</feature>
<proteinExistence type="predicted"/>
<name>A0ABM5VI50_9ENTR</name>
<feature type="region of interest" description="Disordered" evidence="1">
    <location>
        <begin position="35"/>
        <end position="61"/>
    </location>
</feature>
<reference evidence="2 3" key="2">
    <citation type="journal article" date="2016" name="Genome Announc.">
        <title>Fully Closed Genome Sequences of Five Type Strains of the Genus Cronobacter and One Cronobacter sakazakii Strain.</title>
        <authorList>
            <person name="Moine D."/>
            <person name="Kassam M."/>
            <person name="Baert L."/>
            <person name="Tang Y."/>
            <person name="Barretto C."/>
            <person name="Ngom Bru C."/>
            <person name="Klijn A."/>
            <person name="Descombes P."/>
        </authorList>
    </citation>
    <scope>NUCLEOTIDE SEQUENCE [LARGE SCALE GENOMIC DNA]</scope>
    <source>
        <strain evidence="2 3">LMG 26250</strain>
    </source>
</reference>